<keyword evidence="4" id="KW-0319">Glycerol metabolism</keyword>
<sequence>MAACGTRRRRVSGPLGAAAVLVPMLAAVPTAAPAPREVAAAVAAPGARGAPALDGPAIDGPAPAVPGQAVRGEAARRGTVPIVVGHRGAPGHRPEHTLASYELAVRMRADYIEPDVVPTKDGHLVARHENEIGRTTDVARHPEFARRRTTKTIDGRKVTGWFTEDFTLAELRTLRAVERMPGLRPRNTRYDRRFRIPTVQEVVDLAGRLGRRHGRRVGIFPEVKHPTYFRSIGLPLEGRLAALLRRNGLNRPDGRVIVQSFEPAALRRLDRALNVTILQSIAPSGAPYDTVARGAGPTFDEMVTPEGLKEIGTYADWIAPEKGRVIPLRADGSLGTPTSLVPDAHAAGLKVAAYTFRDENRFLPADLRDGTAPGARGRALREYDLFYRTGIDGLFSDHPGTAVLARTRYLATEA</sequence>
<dbReference type="SUPFAM" id="SSF51695">
    <property type="entry name" value="PLC-like phosphodiesterases"/>
    <property type="match status" value="1"/>
</dbReference>
<dbReference type="GO" id="GO:0006629">
    <property type="term" value="P:lipid metabolic process"/>
    <property type="evidence" value="ECO:0007669"/>
    <property type="project" value="InterPro"/>
</dbReference>
<evidence type="ECO:0000313" key="10">
    <source>
        <dbReference type="Proteomes" id="UP000614047"/>
    </source>
</evidence>
<keyword evidence="3 7" id="KW-0732">Signal</keyword>
<keyword evidence="5 9" id="KW-0378">Hydrolase</keyword>
<dbReference type="GO" id="GO:0042597">
    <property type="term" value="C:periplasmic space"/>
    <property type="evidence" value="ECO:0007669"/>
    <property type="project" value="TreeGrafter"/>
</dbReference>
<dbReference type="PROSITE" id="PS51704">
    <property type="entry name" value="GP_PDE"/>
    <property type="match status" value="1"/>
</dbReference>
<evidence type="ECO:0000256" key="1">
    <source>
        <dbReference type="ARBA" id="ARBA00007277"/>
    </source>
</evidence>
<evidence type="ECO:0000256" key="2">
    <source>
        <dbReference type="ARBA" id="ARBA00012247"/>
    </source>
</evidence>
<dbReference type="EC" id="3.1.4.46" evidence="2"/>
<evidence type="ECO:0000313" key="9">
    <source>
        <dbReference type="EMBL" id="MBG6090654.1"/>
    </source>
</evidence>
<evidence type="ECO:0000256" key="5">
    <source>
        <dbReference type="ARBA" id="ARBA00022801"/>
    </source>
</evidence>
<dbReference type="PANTHER" id="PTHR43620:SF7">
    <property type="entry name" value="GLYCEROPHOSPHODIESTER PHOSPHODIESTERASE GDPD5-RELATED"/>
    <property type="match status" value="1"/>
</dbReference>
<dbReference type="GO" id="GO:0008889">
    <property type="term" value="F:glycerophosphodiester phosphodiesterase activity"/>
    <property type="evidence" value="ECO:0007669"/>
    <property type="project" value="UniProtKB-EC"/>
</dbReference>
<evidence type="ECO:0000256" key="3">
    <source>
        <dbReference type="ARBA" id="ARBA00022729"/>
    </source>
</evidence>
<comment type="caution">
    <text evidence="9">The sequence shown here is derived from an EMBL/GenBank/DDBJ whole genome shotgun (WGS) entry which is preliminary data.</text>
</comment>
<dbReference type="EMBL" id="JADOUA010000001">
    <property type="protein sequence ID" value="MBG6090654.1"/>
    <property type="molecule type" value="Genomic_DNA"/>
</dbReference>
<evidence type="ECO:0000256" key="4">
    <source>
        <dbReference type="ARBA" id="ARBA00022798"/>
    </source>
</evidence>
<dbReference type="InterPro" id="IPR030395">
    <property type="entry name" value="GP_PDE_dom"/>
</dbReference>
<gene>
    <name evidence="9" type="ORF">IW256_004767</name>
</gene>
<dbReference type="Gene3D" id="3.20.20.190">
    <property type="entry name" value="Phosphatidylinositol (PI) phosphodiesterase"/>
    <property type="match status" value="1"/>
</dbReference>
<dbReference type="InterPro" id="IPR017946">
    <property type="entry name" value="PLC-like_Pdiesterase_TIM-brl"/>
</dbReference>
<dbReference type="PANTHER" id="PTHR43620">
    <property type="entry name" value="GLYCEROPHOSPHORYL DIESTER PHOSPHODIESTERASE"/>
    <property type="match status" value="1"/>
</dbReference>
<accession>A0A931DL18</accession>
<keyword evidence="10" id="KW-1185">Reference proteome</keyword>
<dbReference type="GO" id="GO:0006071">
    <property type="term" value="P:glycerol metabolic process"/>
    <property type="evidence" value="ECO:0007669"/>
    <property type="project" value="UniProtKB-KW"/>
</dbReference>
<name>A0A931DL18_9ACTN</name>
<feature type="chain" id="PRO_5039190585" description="glycerophosphodiester phosphodiesterase" evidence="7">
    <location>
        <begin position="27"/>
        <end position="414"/>
    </location>
</feature>
<evidence type="ECO:0000256" key="6">
    <source>
        <dbReference type="ARBA" id="ARBA00047512"/>
    </source>
</evidence>
<dbReference type="Pfam" id="PF03009">
    <property type="entry name" value="GDPD"/>
    <property type="match status" value="1"/>
</dbReference>
<feature type="domain" description="GP-PDE" evidence="8">
    <location>
        <begin position="81"/>
        <end position="406"/>
    </location>
</feature>
<dbReference type="Proteomes" id="UP000614047">
    <property type="component" value="Unassembled WGS sequence"/>
</dbReference>
<dbReference type="AlphaFoldDB" id="A0A931DL18"/>
<protein>
    <recommendedName>
        <fullName evidence="2">glycerophosphodiester phosphodiesterase</fullName>
        <ecNumber evidence="2">3.1.4.46</ecNumber>
    </recommendedName>
</protein>
<proteinExistence type="inferred from homology"/>
<dbReference type="RefSeq" id="WP_231403903.1">
    <property type="nucleotide sequence ID" value="NZ_BAABES010000011.1"/>
</dbReference>
<reference evidence="9" key="1">
    <citation type="submission" date="2020-11" db="EMBL/GenBank/DDBJ databases">
        <title>Sequencing the genomes of 1000 actinobacteria strains.</title>
        <authorList>
            <person name="Klenk H.-P."/>
        </authorList>
    </citation>
    <scope>NUCLEOTIDE SEQUENCE</scope>
    <source>
        <strain evidence="9">DSM 43175</strain>
    </source>
</reference>
<comment type="similarity">
    <text evidence="1">Belongs to the glycerophosphoryl diester phosphodiesterase family.</text>
</comment>
<organism evidence="9 10">
    <name type="scientific">Actinomadura viridis</name>
    <dbReference type="NCBI Taxonomy" id="58110"/>
    <lineage>
        <taxon>Bacteria</taxon>
        <taxon>Bacillati</taxon>
        <taxon>Actinomycetota</taxon>
        <taxon>Actinomycetes</taxon>
        <taxon>Streptosporangiales</taxon>
        <taxon>Thermomonosporaceae</taxon>
        <taxon>Actinomadura</taxon>
    </lineage>
</organism>
<evidence type="ECO:0000259" key="8">
    <source>
        <dbReference type="PROSITE" id="PS51704"/>
    </source>
</evidence>
<comment type="catalytic activity">
    <reaction evidence="6">
        <text>a sn-glycero-3-phosphodiester + H2O = an alcohol + sn-glycerol 3-phosphate + H(+)</text>
        <dbReference type="Rhea" id="RHEA:12969"/>
        <dbReference type="ChEBI" id="CHEBI:15377"/>
        <dbReference type="ChEBI" id="CHEBI:15378"/>
        <dbReference type="ChEBI" id="CHEBI:30879"/>
        <dbReference type="ChEBI" id="CHEBI:57597"/>
        <dbReference type="ChEBI" id="CHEBI:83408"/>
        <dbReference type="EC" id="3.1.4.46"/>
    </reaction>
</comment>
<evidence type="ECO:0000256" key="7">
    <source>
        <dbReference type="SAM" id="SignalP"/>
    </source>
</evidence>
<feature type="signal peptide" evidence="7">
    <location>
        <begin position="1"/>
        <end position="26"/>
    </location>
</feature>